<protein>
    <submittedName>
        <fullName evidence="2">IniB N-terminal domain-containing protein</fullName>
    </submittedName>
</protein>
<accession>A0ABS9TM48</accession>
<feature type="compositionally biased region" description="Basic and acidic residues" evidence="1">
    <location>
        <begin position="190"/>
        <end position="208"/>
    </location>
</feature>
<dbReference type="InterPro" id="IPR049709">
    <property type="entry name" value="IniB-like_N"/>
</dbReference>
<evidence type="ECO:0000313" key="3">
    <source>
        <dbReference type="Proteomes" id="UP001299970"/>
    </source>
</evidence>
<feature type="region of interest" description="Disordered" evidence="1">
    <location>
        <begin position="153"/>
        <end position="208"/>
    </location>
</feature>
<dbReference type="Proteomes" id="UP001299970">
    <property type="component" value="Unassembled WGS sequence"/>
</dbReference>
<name>A0ABS9TM48_9PSEU</name>
<comment type="caution">
    <text evidence="2">The sequence shown here is derived from an EMBL/GenBank/DDBJ whole genome shotgun (WGS) entry which is preliminary data.</text>
</comment>
<dbReference type="EMBL" id="JAKXMK010000027">
    <property type="protein sequence ID" value="MCH6169609.1"/>
    <property type="molecule type" value="Genomic_DNA"/>
</dbReference>
<evidence type="ECO:0000256" key="1">
    <source>
        <dbReference type="SAM" id="MobiDB-lite"/>
    </source>
</evidence>
<proteinExistence type="predicted"/>
<gene>
    <name evidence="2" type="ORF">MMF94_28240</name>
</gene>
<dbReference type="RefSeq" id="WP_241040249.1">
    <property type="nucleotide sequence ID" value="NZ_BAAAJF010000015.1"/>
</dbReference>
<feature type="compositionally biased region" description="Low complexity" evidence="1">
    <location>
        <begin position="166"/>
        <end position="182"/>
    </location>
</feature>
<reference evidence="2 3" key="1">
    <citation type="submission" date="2022-03" db="EMBL/GenBank/DDBJ databases">
        <title>Pseudonocardia alaer sp. nov., a novel actinomycete isolated from reed forest soil.</title>
        <authorList>
            <person name="Wang L."/>
        </authorList>
    </citation>
    <scope>NUCLEOTIDE SEQUENCE [LARGE SCALE GENOMIC DNA]</scope>
    <source>
        <strain evidence="2 3">Y-16303</strain>
    </source>
</reference>
<evidence type="ECO:0000313" key="2">
    <source>
        <dbReference type="EMBL" id="MCH6169609.1"/>
    </source>
</evidence>
<keyword evidence="3" id="KW-1185">Reference proteome</keyword>
<dbReference type="NCBIfam" id="NF038175">
    <property type="entry name" value="IniB_NTERM"/>
    <property type="match status" value="1"/>
</dbReference>
<organism evidence="2 3">
    <name type="scientific">Pseudonocardia alaniniphila</name>
    <dbReference type="NCBI Taxonomy" id="75291"/>
    <lineage>
        <taxon>Bacteria</taxon>
        <taxon>Bacillati</taxon>
        <taxon>Actinomycetota</taxon>
        <taxon>Actinomycetes</taxon>
        <taxon>Pseudonocardiales</taxon>
        <taxon>Pseudonocardiaceae</taxon>
        <taxon>Pseudonocardia</taxon>
    </lineage>
</organism>
<sequence>MPQPLSLLDFLRGLQTDADFRSAFTAAPEATIVEHGLGGLSPDDIHDALVLVEDNETADFDHDYAAAAGVVHPAPPPAEGEDGPAAQYLSEYLASVFPGADAPVADGWSTADPDLDFDLGPFASGDTPGATHDGIGFGEGADGLAADVDLDADPGSGPEVGDRFAGDFSDAFGGGAEAFDGPAFDDDRPDDVTEPHHAAPDGPHHPID</sequence>